<gene>
    <name evidence="6" type="ORF">GCM10010885_05260</name>
</gene>
<dbReference type="EMBL" id="BMOY01000005">
    <property type="protein sequence ID" value="GGI98740.1"/>
    <property type="molecule type" value="Genomic_DNA"/>
</dbReference>
<organism evidence="6 7">
    <name type="scientific">Alicyclobacillus cellulosilyticus</name>
    <dbReference type="NCBI Taxonomy" id="1003997"/>
    <lineage>
        <taxon>Bacteria</taxon>
        <taxon>Bacillati</taxon>
        <taxon>Bacillota</taxon>
        <taxon>Bacilli</taxon>
        <taxon>Bacillales</taxon>
        <taxon>Alicyclobacillaceae</taxon>
        <taxon>Alicyclobacillus</taxon>
    </lineage>
</organism>
<sequence length="128" mass="13325">MPRGGTWLALAGAAVLSAGCGAQGGGGTPADQVPKDAQVVHVTATDWKWQLDRTSVQAGRPVDFVVQSKEGTHGFSIVGTNISQAVTAGDAPVHVVWTPEHPGRYVIRCDIFCGAGHDDMFTSITVTP</sequence>
<proteinExistence type="predicted"/>
<dbReference type="GO" id="GO:0004129">
    <property type="term" value="F:cytochrome-c oxidase activity"/>
    <property type="evidence" value="ECO:0007669"/>
    <property type="project" value="InterPro"/>
</dbReference>
<evidence type="ECO:0000256" key="4">
    <source>
        <dbReference type="SAM" id="SignalP"/>
    </source>
</evidence>
<protein>
    <recommendedName>
        <fullName evidence="5">Cytochrome oxidase subunit II copper A binding domain-containing protein</fullName>
    </recommendedName>
</protein>
<feature type="signal peptide" evidence="4">
    <location>
        <begin position="1"/>
        <end position="24"/>
    </location>
</feature>
<dbReference type="SUPFAM" id="SSF49503">
    <property type="entry name" value="Cupredoxins"/>
    <property type="match status" value="1"/>
</dbReference>
<dbReference type="InterPro" id="IPR002429">
    <property type="entry name" value="CcO_II-like_C"/>
</dbReference>
<keyword evidence="7" id="KW-1185">Reference proteome</keyword>
<name>A0A917K3L7_9BACL</name>
<evidence type="ECO:0000313" key="7">
    <source>
        <dbReference type="Proteomes" id="UP000637695"/>
    </source>
</evidence>
<dbReference type="Gene3D" id="2.60.40.420">
    <property type="entry name" value="Cupredoxins - blue copper proteins"/>
    <property type="match status" value="1"/>
</dbReference>
<dbReference type="Proteomes" id="UP000637695">
    <property type="component" value="Unassembled WGS sequence"/>
</dbReference>
<dbReference type="RefSeq" id="WP_188880981.1">
    <property type="nucleotide sequence ID" value="NZ_BMOY01000005.1"/>
</dbReference>
<reference evidence="6" key="1">
    <citation type="journal article" date="2014" name="Int. J. Syst. Evol. Microbiol.">
        <title>Complete genome sequence of Corynebacterium casei LMG S-19264T (=DSM 44701T), isolated from a smear-ripened cheese.</title>
        <authorList>
            <consortium name="US DOE Joint Genome Institute (JGI-PGF)"/>
            <person name="Walter F."/>
            <person name="Albersmeier A."/>
            <person name="Kalinowski J."/>
            <person name="Ruckert C."/>
        </authorList>
    </citation>
    <scope>NUCLEOTIDE SEQUENCE</scope>
    <source>
        <strain evidence="6">JCM 18487</strain>
    </source>
</reference>
<comment type="subcellular location">
    <subcellularLocation>
        <location evidence="1">Cell envelope</location>
    </subcellularLocation>
</comment>
<accession>A0A917K3L7</accession>
<dbReference type="AlphaFoldDB" id="A0A917K3L7"/>
<reference evidence="6" key="2">
    <citation type="submission" date="2020-09" db="EMBL/GenBank/DDBJ databases">
        <authorList>
            <person name="Sun Q."/>
            <person name="Ohkuma M."/>
        </authorList>
    </citation>
    <scope>NUCLEOTIDE SEQUENCE</scope>
    <source>
        <strain evidence="6">JCM 18487</strain>
    </source>
</reference>
<dbReference type="GO" id="GO:0030313">
    <property type="term" value="C:cell envelope"/>
    <property type="evidence" value="ECO:0007669"/>
    <property type="project" value="UniProtKB-SubCell"/>
</dbReference>
<evidence type="ECO:0000256" key="3">
    <source>
        <dbReference type="ARBA" id="ARBA00023008"/>
    </source>
</evidence>
<dbReference type="PANTHER" id="PTHR42838:SF2">
    <property type="entry name" value="NITROUS-OXIDE REDUCTASE"/>
    <property type="match status" value="1"/>
</dbReference>
<dbReference type="PROSITE" id="PS50857">
    <property type="entry name" value="COX2_CUA"/>
    <property type="match status" value="1"/>
</dbReference>
<dbReference type="InterPro" id="IPR051403">
    <property type="entry name" value="NosZ/Cyto_c_oxidase_sub2"/>
</dbReference>
<evidence type="ECO:0000259" key="5">
    <source>
        <dbReference type="PROSITE" id="PS50857"/>
    </source>
</evidence>
<dbReference type="InterPro" id="IPR008972">
    <property type="entry name" value="Cupredoxin"/>
</dbReference>
<evidence type="ECO:0000256" key="2">
    <source>
        <dbReference type="ARBA" id="ARBA00022723"/>
    </source>
</evidence>
<dbReference type="PROSITE" id="PS51257">
    <property type="entry name" value="PROKAR_LIPOPROTEIN"/>
    <property type="match status" value="1"/>
</dbReference>
<keyword evidence="4" id="KW-0732">Signal</keyword>
<evidence type="ECO:0000256" key="1">
    <source>
        <dbReference type="ARBA" id="ARBA00004196"/>
    </source>
</evidence>
<dbReference type="GO" id="GO:0016020">
    <property type="term" value="C:membrane"/>
    <property type="evidence" value="ECO:0007669"/>
    <property type="project" value="InterPro"/>
</dbReference>
<comment type="caution">
    <text evidence="6">The sequence shown here is derived from an EMBL/GenBank/DDBJ whole genome shotgun (WGS) entry which is preliminary data.</text>
</comment>
<feature type="domain" description="Cytochrome oxidase subunit II copper A binding" evidence="5">
    <location>
        <begin position="35"/>
        <end position="128"/>
    </location>
</feature>
<keyword evidence="2" id="KW-0479">Metal-binding</keyword>
<feature type="chain" id="PRO_5039677872" description="Cytochrome oxidase subunit II copper A binding domain-containing protein" evidence="4">
    <location>
        <begin position="25"/>
        <end position="128"/>
    </location>
</feature>
<dbReference type="GO" id="GO:0005507">
    <property type="term" value="F:copper ion binding"/>
    <property type="evidence" value="ECO:0007669"/>
    <property type="project" value="InterPro"/>
</dbReference>
<keyword evidence="3" id="KW-0186">Copper</keyword>
<evidence type="ECO:0000313" key="6">
    <source>
        <dbReference type="EMBL" id="GGI98740.1"/>
    </source>
</evidence>
<dbReference type="PANTHER" id="PTHR42838">
    <property type="entry name" value="CYTOCHROME C OXIDASE SUBUNIT II"/>
    <property type="match status" value="1"/>
</dbReference>